<dbReference type="EMBL" id="JACVXD010000001">
    <property type="protein sequence ID" value="MBD0822609.1"/>
    <property type="molecule type" value="Genomic_DNA"/>
</dbReference>
<name>A0A8J6Q014_9FLAO</name>
<protein>
    <submittedName>
        <fullName evidence="1">Uncharacterized protein</fullName>
    </submittedName>
</protein>
<organism evidence="1 2">
    <name type="scientific">Aestuariibaculum marinum</name>
    <dbReference type="NCBI Taxonomy" id="2683592"/>
    <lineage>
        <taxon>Bacteria</taxon>
        <taxon>Pseudomonadati</taxon>
        <taxon>Bacteroidota</taxon>
        <taxon>Flavobacteriia</taxon>
        <taxon>Flavobacteriales</taxon>
        <taxon>Flavobacteriaceae</taxon>
    </lineage>
</organism>
<dbReference type="RefSeq" id="WP_188221926.1">
    <property type="nucleotide sequence ID" value="NZ_JACVXD010000001.1"/>
</dbReference>
<evidence type="ECO:0000313" key="2">
    <source>
        <dbReference type="Proteomes" id="UP000621516"/>
    </source>
</evidence>
<accession>A0A8J6Q014</accession>
<gene>
    <name evidence="1" type="ORF">ICJ85_01125</name>
</gene>
<dbReference type="AlphaFoldDB" id="A0A8J6Q014"/>
<reference evidence="1 2" key="1">
    <citation type="journal article" date="2018" name="J. Microbiol.">
        <title>Aestuariibaculum marinum sp. nov., a marine bacterium isolated from seawater in South Korea.</title>
        <authorList>
            <person name="Choi J."/>
            <person name="Lee D."/>
            <person name="Jang J.H."/>
            <person name="Cha S."/>
            <person name="Seo T."/>
        </authorList>
    </citation>
    <scope>NUCLEOTIDE SEQUENCE [LARGE SCALE GENOMIC DNA]</scope>
    <source>
        <strain evidence="1 2">IP7</strain>
    </source>
</reference>
<comment type="caution">
    <text evidence="1">The sequence shown here is derived from an EMBL/GenBank/DDBJ whole genome shotgun (WGS) entry which is preliminary data.</text>
</comment>
<sequence>MSKANVLKKIEVGNPLINLGLFNLYDKHQEAKNDEQLANFYHHLLDSVEGSEIAEQLTFAMIAYSTGIDINPLILMTLERDEDRN</sequence>
<proteinExistence type="predicted"/>
<dbReference type="Proteomes" id="UP000621516">
    <property type="component" value="Unassembled WGS sequence"/>
</dbReference>
<keyword evidence="2" id="KW-1185">Reference proteome</keyword>
<evidence type="ECO:0000313" key="1">
    <source>
        <dbReference type="EMBL" id="MBD0822609.1"/>
    </source>
</evidence>